<reference evidence="6" key="2">
    <citation type="submission" date="2020-09" db="EMBL/GenBank/DDBJ databases">
        <authorList>
            <person name="Sun Q."/>
            <person name="Ohkuma M."/>
        </authorList>
    </citation>
    <scope>NUCLEOTIDE SEQUENCE</scope>
    <source>
        <strain evidence="6">JCM 10088</strain>
    </source>
</reference>
<comment type="caution">
    <text evidence="6">The sequence shown here is derived from an EMBL/GenBank/DDBJ whole genome shotgun (WGS) entry which is preliminary data.</text>
</comment>
<dbReference type="GO" id="GO:0009977">
    <property type="term" value="F:proton motive force dependent protein transmembrane transporter activity"/>
    <property type="evidence" value="ECO:0007669"/>
    <property type="project" value="TreeGrafter"/>
</dbReference>
<feature type="transmembrane region" description="Helical" evidence="5">
    <location>
        <begin position="20"/>
        <end position="39"/>
    </location>
</feature>
<keyword evidence="5" id="KW-0811">Translocation</keyword>
<dbReference type="AlphaFoldDB" id="A0A830GZ99"/>
<dbReference type="InterPro" id="IPR002033">
    <property type="entry name" value="TatC"/>
</dbReference>
<evidence type="ECO:0000313" key="7">
    <source>
        <dbReference type="Proteomes" id="UP000610960"/>
    </source>
</evidence>
<dbReference type="GO" id="GO:0033281">
    <property type="term" value="C:TAT protein transport complex"/>
    <property type="evidence" value="ECO:0007669"/>
    <property type="project" value="UniProtKB-UniRule"/>
</dbReference>
<feature type="transmembrane region" description="Helical" evidence="5">
    <location>
        <begin position="172"/>
        <end position="193"/>
    </location>
</feature>
<comment type="subunit">
    <text evidence="5">Forms a complex with TatA.</text>
</comment>
<gene>
    <name evidence="5" type="primary">tatC</name>
    <name evidence="6" type="ORF">GCM10007981_17150</name>
</gene>
<evidence type="ECO:0000313" key="6">
    <source>
        <dbReference type="EMBL" id="GGP22169.1"/>
    </source>
</evidence>
<evidence type="ECO:0000256" key="5">
    <source>
        <dbReference type="HAMAP-Rule" id="MF_00902"/>
    </source>
</evidence>
<comment type="similarity">
    <text evidence="5">Belongs to the TatC family.</text>
</comment>
<dbReference type="EMBL" id="BMNL01000004">
    <property type="protein sequence ID" value="GGP22169.1"/>
    <property type="molecule type" value="Genomic_DNA"/>
</dbReference>
<keyword evidence="3 5" id="KW-1133">Transmembrane helix</keyword>
<accession>A0A830GZ99</accession>
<dbReference type="OrthoDB" id="15305at2157"/>
<evidence type="ECO:0000256" key="3">
    <source>
        <dbReference type="ARBA" id="ARBA00022989"/>
    </source>
</evidence>
<dbReference type="Proteomes" id="UP000610960">
    <property type="component" value="Unassembled WGS sequence"/>
</dbReference>
<reference evidence="6" key="1">
    <citation type="journal article" date="2014" name="Int. J. Syst. Evol. Microbiol.">
        <title>Complete genome sequence of Corynebacterium casei LMG S-19264T (=DSM 44701T), isolated from a smear-ripened cheese.</title>
        <authorList>
            <consortium name="US DOE Joint Genome Institute (JGI-PGF)"/>
            <person name="Walter F."/>
            <person name="Albersmeier A."/>
            <person name="Kalinowski J."/>
            <person name="Ruckert C."/>
        </authorList>
    </citation>
    <scope>NUCLEOTIDE SEQUENCE</scope>
    <source>
        <strain evidence="6">JCM 10088</strain>
    </source>
</reference>
<evidence type="ECO:0000256" key="2">
    <source>
        <dbReference type="ARBA" id="ARBA00022692"/>
    </source>
</evidence>
<sequence>MSGEELLSHLAELTRRLRRALLAVALAFIFSFAFGVRMVKVGGDPLLPVPYPSIDHSISTMLVSRFVESLLPSQVKLISIGVFDPLYASIEVSLLLSAAVALPVVMWELWGFVAPGLYPHERKAVKAAIIPSIALFAAGALFAYAVIVPTMLKFFLLFDESLGVEPTLSIKSFIGTVVSFMAAMGIGFQLPLVMAGLTKVGAVSAEAWRRNWRWGVLASFVFALIVSPGATGGIIETTIGLSLSALYVVGIAVAKAVEPRRRQNL</sequence>
<comment type="function">
    <text evidence="5">Part of the twin-arginine translocation (Tat) system that transports large folded proteins containing a characteristic twin-arginine motif in their signal peptide across membranes.</text>
</comment>
<protein>
    <recommendedName>
        <fullName evidence="5">Sec-independent protein translocase protein TatC</fullName>
    </recommendedName>
</protein>
<dbReference type="GO" id="GO:0065002">
    <property type="term" value="P:intracellular protein transmembrane transport"/>
    <property type="evidence" value="ECO:0007669"/>
    <property type="project" value="TreeGrafter"/>
</dbReference>
<dbReference type="PANTHER" id="PTHR30371">
    <property type="entry name" value="SEC-INDEPENDENT PROTEIN TRANSLOCASE PROTEIN TATC"/>
    <property type="match status" value="1"/>
</dbReference>
<keyword evidence="5" id="KW-0813">Transport</keyword>
<dbReference type="PRINTS" id="PR01840">
    <property type="entry name" value="TATCFAMILY"/>
</dbReference>
<dbReference type="NCBIfam" id="TIGR00945">
    <property type="entry name" value="tatC"/>
    <property type="match status" value="1"/>
</dbReference>
<dbReference type="Pfam" id="PF00902">
    <property type="entry name" value="TatC"/>
    <property type="match status" value="1"/>
</dbReference>
<dbReference type="RefSeq" id="WP_188596996.1">
    <property type="nucleotide sequence ID" value="NZ_BMNL01000004.1"/>
</dbReference>
<evidence type="ECO:0000256" key="1">
    <source>
        <dbReference type="ARBA" id="ARBA00004141"/>
    </source>
</evidence>
<comment type="subcellular location">
    <subcellularLocation>
        <location evidence="5">Cell membrane</location>
        <topology evidence="5">Multi-pass membrane protein</topology>
    </subcellularLocation>
    <subcellularLocation>
        <location evidence="1">Membrane</location>
        <topology evidence="1">Multi-pass membrane protein</topology>
    </subcellularLocation>
</comment>
<feature type="transmembrane region" description="Helical" evidence="5">
    <location>
        <begin position="214"/>
        <end position="235"/>
    </location>
</feature>
<keyword evidence="4 5" id="KW-0472">Membrane</keyword>
<name>A0A830GZ99_9CREN</name>
<keyword evidence="2 5" id="KW-0812">Transmembrane</keyword>
<feature type="transmembrane region" description="Helical" evidence="5">
    <location>
        <begin position="94"/>
        <end position="117"/>
    </location>
</feature>
<evidence type="ECO:0000256" key="4">
    <source>
        <dbReference type="ARBA" id="ARBA00023136"/>
    </source>
</evidence>
<organism evidence="6 7">
    <name type="scientific">Thermocladium modestius</name>
    <dbReference type="NCBI Taxonomy" id="62609"/>
    <lineage>
        <taxon>Archaea</taxon>
        <taxon>Thermoproteota</taxon>
        <taxon>Thermoprotei</taxon>
        <taxon>Thermoproteales</taxon>
        <taxon>Thermoproteaceae</taxon>
        <taxon>Thermocladium</taxon>
    </lineage>
</organism>
<keyword evidence="5" id="KW-1003">Cell membrane</keyword>
<dbReference type="PANTHER" id="PTHR30371:SF0">
    <property type="entry name" value="SEC-INDEPENDENT PROTEIN TRANSLOCASE PROTEIN TATC, CHLOROPLASTIC-RELATED"/>
    <property type="match status" value="1"/>
</dbReference>
<proteinExistence type="inferred from homology"/>
<feature type="transmembrane region" description="Helical" evidence="5">
    <location>
        <begin position="241"/>
        <end position="257"/>
    </location>
</feature>
<dbReference type="HAMAP" id="MF_00902">
    <property type="entry name" value="TatC"/>
    <property type="match status" value="1"/>
</dbReference>
<keyword evidence="5" id="KW-0653">Protein transport</keyword>
<keyword evidence="7" id="KW-1185">Reference proteome</keyword>
<dbReference type="GO" id="GO:0043953">
    <property type="term" value="P:protein transport by the Tat complex"/>
    <property type="evidence" value="ECO:0007669"/>
    <property type="project" value="UniProtKB-UniRule"/>
</dbReference>
<feature type="transmembrane region" description="Helical" evidence="5">
    <location>
        <begin position="129"/>
        <end position="152"/>
    </location>
</feature>